<accession>A0A448WG07</accession>
<gene>
    <name evidence="1" type="ORF">PXEA_LOCUS4320</name>
</gene>
<proteinExistence type="predicted"/>
<comment type="caution">
    <text evidence="1">The sequence shown here is derived from an EMBL/GenBank/DDBJ whole genome shotgun (WGS) entry which is preliminary data.</text>
</comment>
<dbReference type="AlphaFoldDB" id="A0A448WG07"/>
<dbReference type="Pfam" id="PF11901">
    <property type="entry name" value="DM9"/>
    <property type="match status" value="1"/>
</dbReference>
<dbReference type="OrthoDB" id="2142040at2759"/>
<keyword evidence="2" id="KW-1185">Reference proteome</keyword>
<evidence type="ECO:0000313" key="2">
    <source>
        <dbReference type="Proteomes" id="UP000784294"/>
    </source>
</evidence>
<protein>
    <submittedName>
        <fullName evidence="1">Uncharacterized protein</fullName>
    </submittedName>
</protein>
<dbReference type="EMBL" id="CAAALY010010199">
    <property type="protein sequence ID" value="VEL10880.1"/>
    <property type="molecule type" value="Genomic_DNA"/>
</dbReference>
<dbReference type="SMART" id="SM00696">
    <property type="entry name" value="DM9"/>
    <property type="match status" value="2"/>
</dbReference>
<dbReference type="InterPro" id="IPR006616">
    <property type="entry name" value="DM9_repeat"/>
</dbReference>
<sequence length="155" mass="16880">MYPHFESHQAHLSWLPVSSDSPIPPHAIEAGSGIYVIRGRSGGDVIPGKWVRGHDSAYLPFGGEEVAVRSFEVLCNTNLNVNRRDYHWISSSGGSNHPKAVAAGMTEGGEVLFVARADINGELSVGKVHPSHNCAYFPWGGGEHKRSHYEILCFS</sequence>
<reference evidence="1" key="1">
    <citation type="submission" date="2018-11" db="EMBL/GenBank/DDBJ databases">
        <authorList>
            <consortium name="Pathogen Informatics"/>
        </authorList>
    </citation>
    <scope>NUCLEOTIDE SEQUENCE</scope>
</reference>
<dbReference type="PANTHER" id="PTHR31649">
    <property type="entry name" value="AGAP009604-PA"/>
    <property type="match status" value="1"/>
</dbReference>
<dbReference type="PANTHER" id="PTHR31649:SF1">
    <property type="entry name" value="FARNESOIC ACID O-METHYL TRANSFERASE DOMAIN-CONTAINING PROTEIN"/>
    <property type="match status" value="1"/>
</dbReference>
<dbReference type="Proteomes" id="UP000784294">
    <property type="component" value="Unassembled WGS sequence"/>
</dbReference>
<evidence type="ECO:0000313" key="1">
    <source>
        <dbReference type="EMBL" id="VEL10880.1"/>
    </source>
</evidence>
<organism evidence="1 2">
    <name type="scientific">Protopolystoma xenopodis</name>
    <dbReference type="NCBI Taxonomy" id="117903"/>
    <lineage>
        <taxon>Eukaryota</taxon>
        <taxon>Metazoa</taxon>
        <taxon>Spiralia</taxon>
        <taxon>Lophotrochozoa</taxon>
        <taxon>Platyhelminthes</taxon>
        <taxon>Monogenea</taxon>
        <taxon>Polyopisthocotylea</taxon>
        <taxon>Polystomatidea</taxon>
        <taxon>Polystomatidae</taxon>
        <taxon>Protopolystoma</taxon>
    </lineage>
</organism>
<name>A0A448WG07_9PLAT</name>